<dbReference type="Proteomes" id="UP000271241">
    <property type="component" value="Unassembled WGS sequence"/>
</dbReference>
<feature type="compositionally biased region" description="Low complexity" evidence="1">
    <location>
        <begin position="16"/>
        <end position="31"/>
    </location>
</feature>
<organism evidence="2 3">
    <name type="scientific">Thamnocephalis sphaerospora</name>
    <dbReference type="NCBI Taxonomy" id="78915"/>
    <lineage>
        <taxon>Eukaryota</taxon>
        <taxon>Fungi</taxon>
        <taxon>Fungi incertae sedis</taxon>
        <taxon>Zoopagomycota</taxon>
        <taxon>Zoopagomycotina</taxon>
        <taxon>Zoopagomycetes</taxon>
        <taxon>Zoopagales</taxon>
        <taxon>Sigmoideomycetaceae</taxon>
        <taxon>Thamnocephalis</taxon>
    </lineage>
</organism>
<reference evidence="3" key="1">
    <citation type="journal article" date="2018" name="Nat. Microbiol.">
        <title>Leveraging single-cell genomics to expand the fungal tree of life.</title>
        <authorList>
            <person name="Ahrendt S.R."/>
            <person name="Quandt C.A."/>
            <person name="Ciobanu D."/>
            <person name="Clum A."/>
            <person name="Salamov A."/>
            <person name="Andreopoulos B."/>
            <person name="Cheng J.F."/>
            <person name="Woyke T."/>
            <person name="Pelin A."/>
            <person name="Henrissat B."/>
            <person name="Reynolds N.K."/>
            <person name="Benny G.L."/>
            <person name="Smith M.E."/>
            <person name="James T.Y."/>
            <person name="Grigoriev I.V."/>
        </authorList>
    </citation>
    <scope>NUCLEOTIDE SEQUENCE [LARGE SCALE GENOMIC DNA]</scope>
    <source>
        <strain evidence="3">RSA 1356</strain>
    </source>
</reference>
<sequence length="347" mass="36276">MPMEHQQSNQAKESAAEPTAPSAVAETAAEAVTDETLPGGAPSPSSASMAEVVGVLQQSVAGVQSSFTHVYATLATSLKQSAEMAQSMNMVMEQFMISNLKIYTTIVPRVSGATGPTLKLRMVNTGPFPIPQISCAIQFTKRSEEETTSCISISRPALPQAEHASSSTQVDLLATKDAAPAPPCALHPRQQMTDTVLLTPDQLGQFNGKVIASFPSPGSGRQLTVVHAFGVYLIDQCMRLSPAPATDAHLATPGATTHDCSLSLAVLRDVLRTPPCDGLGVGATFAFLLQPEATSDGKDDGVFGRIEAVAADQCTAHCTLTQTGPMSTAAAMLERIAQELVALADRT</sequence>
<dbReference type="AlphaFoldDB" id="A0A4P9XSL4"/>
<dbReference type="EMBL" id="KZ992611">
    <property type="protein sequence ID" value="RKP08350.1"/>
    <property type="molecule type" value="Genomic_DNA"/>
</dbReference>
<gene>
    <name evidence="2" type="ORF">THASP1DRAFT_29846</name>
</gene>
<feature type="region of interest" description="Disordered" evidence="1">
    <location>
        <begin position="1"/>
        <end position="47"/>
    </location>
</feature>
<feature type="compositionally biased region" description="Low complexity" evidence="1">
    <location>
        <begin position="38"/>
        <end position="47"/>
    </location>
</feature>
<protein>
    <submittedName>
        <fullName evidence="2">Uncharacterized protein</fullName>
    </submittedName>
</protein>
<proteinExistence type="predicted"/>
<dbReference type="OrthoDB" id="2254641at2759"/>
<feature type="compositionally biased region" description="Polar residues" evidence="1">
    <location>
        <begin position="1"/>
        <end position="12"/>
    </location>
</feature>
<evidence type="ECO:0000313" key="2">
    <source>
        <dbReference type="EMBL" id="RKP08350.1"/>
    </source>
</evidence>
<evidence type="ECO:0000256" key="1">
    <source>
        <dbReference type="SAM" id="MobiDB-lite"/>
    </source>
</evidence>
<evidence type="ECO:0000313" key="3">
    <source>
        <dbReference type="Proteomes" id="UP000271241"/>
    </source>
</evidence>
<name>A0A4P9XSL4_9FUNG</name>
<keyword evidence="3" id="KW-1185">Reference proteome</keyword>
<accession>A0A4P9XSL4</accession>